<evidence type="ECO:0000256" key="2">
    <source>
        <dbReference type="ARBA" id="ARBA00022692"/>
    </source>
</evidence>
<dbReference type="Proteomes" id="UP001620626">
    <property type="component" value="Unassembled WGS sequence"/>
</dbReference>
<reference evidence="7 8" key="1">
    <citation type="submission" date="2024-10" db="EMBL/GenBank/DDBJ databases">
        <authorList>
            <person name="Kim D."/>
        </authorList>
    </citation>
    <scope>NUCLEOTIDE SEQUENCE [LARGE SCALE GENOMIC DNA]</scope>
    <source>
        <strain evidence="7">BH-2024</strain>
    </source>
</reference>
<feature type="compositionally biased region" description="Acidic residues" evidence="5">
    <location>
        <begin position="134"/>
        <end position="153"/>
    </location>
</feature>
<feature type="region of interest" description="Disordered" evidence="5">
    <location>
        <begin position="194"/>
        <end position="225"/>
    </location>
</feature>
<dbReference type="AlphaFoldDB" id="A0ABD2M5H8"/>
<evidence type="ECO:0000256" key="1">
    <source>
        <dbReference type="ARBA" id="ARBA00004370"/>
    </source>
</evidence>
<evidence type="ECO:0000313" key="7">
    <source>
        <dbReference type="EMBL" id="KAL3122782.1"/>
    </source>
</evidence>
<keyword evidence="4 6" id="KW-0472">Membrane</keyword>
<protein>
    <submittedName>
        <fullName evidence="7">Uncharacterized protein</fullName>
    </submittedName>
</protein>
<evidence type="ECO:0000256" key="4">
    <source>
        <dbReference type="ARBA" id="ARBA00023136"/>
    </source>
</evidence>
<accession>A0ABD2M5H8</accession>
<organism evidence="7 8">
    <name type="scientific">Heterodera trifolii</name>
    <dbReference type="NCBI Taxonomy" id="157864"/>
    <lineage>
        <taxon>Eukaryota</taxon>
        <taxon>Metazoa</taxon>
        <taxon>Ecdysozoa</taxon>
        <taxon>Nematoda</taxon>
        <taxon>Chromadorea</taxon>
        <taxon>Rhabditida</taxon>
        <taxon>Tylenchina</taxon>
        <taxon>Tylenchomorpha</taxon>
        <taxon>Tylenchoidea</taxon>
        <taxon>Heteroderidae</taxon>
        <taxon>Heteroderinae</taxon>
        <taxon>Heterodera</taxon>
    </lineage>
</organism>
<dbReference type="Gene3D" id="3.40.50.12190">
    <property type="match status" value="1"/>
</dbReference>
<dbReference type="GO" id="GO:0016020">
    <property type="term" value="C:membrane"/>
    <property type="evidence" value="ECO:0007669"/>
    <property type="project" value="UniProtKB-SubCell"/>
</dbReference>
<gene>
    <name evidence="7" type="ORF">niasHT_008472</name>
</gene>
<keyword evidence="3 6" id="KW-1133">Transmembrane helix</keyword>
<dbReference type="EMBL" id="JBICBT010000127">
    <property type="protein sequence ID" value="KAL3122782.1"/>
    <property type="molecule type" value="Genomic_DNA"/>
</dbReference>
<proteinExistence type="predicted"/>
<feature type="region of interest" description="Disordered" evidence="5">
    <location>
        <begin position="75"/>
        <end position="167"/>
    </location>
</feature>
<comment type="subcellular location">
    <subcellularLocation>
        <location evidence="1">Membrane</location>
    </subcellularLocation>
</comment>
<name>A0ABD2M5H8_9BILA</name>
<dbReference type="InterPro" id="IPR038599">
    <property type="entry name" value="LAP1C-like_C_sf"/>
</dbReference>
<feature type="compositionally biased region" description="Low complexity" evidence="5">
    <location>
        <begin position="196"/>
        <end position="216"/>
    </location>
</feature>
<evidence type="ECO:0000313" key="8">
    <source>
        <dbReference type="Proteomes" id="UP001620626"/>
    </source>
</evidence>
<evidence type="ECO:0000256" key="5">
    <source>
        <dbReference type="SAM" id="MobiDB-lite"/>
    </source>
</evidence>
<comment type="caution">
    <text evidence="7">The sequence shown here is derived from an EMBL/GenBank/DDBJ whole genome shotgun (WGS) entry which is preliminary data.</text>
</comment>
<sequence length="551" mass="60845">MEPRHRRSIREATNNIGWTISDDQEHHDATAADYELLNNNGTLSAAASSSFGVGDGCGGGGGRIYPGLFAEDDVAEHNGNTGRSNNAQNGAGGSAGRSNNNIGPIGSGWPPIKSVTVEEQAEDDDDVNGNHTTDDDEDGEEAEEENEVEEDELFPASGGTMSNNNANSVPAVVRHEKNTAQKIVSRRSLPASFQHQPQLLKRSSPQQQQQDVQQPWQRRRHQAVVDDDEEDDQALFPHQNLIIFLVGLSVLLLFVLPPILFTLFSSDANQQQQQQHLSLSDRLRIFRAELQQMLNQTRFANSSNPRTKYNIERTLNYLAEQMLRRRRQRRNSLINAPSSSSSSVGDGPPIVDSDDDDVHCSLAEQYAVLLLKHWPEYRFINVTAQSDHTKSNLSNLLMRPLLLSSSQCSTTAGKSSWLWWWLPSLGQNCDDAHDDDNVLVLFHRIERLRGDAPLFLHSLADPESSPIVEAAGRHNVLIILTMASPGDDNDGKSNAQNDAAAFDGNDDATLRRDCEGQIASSLLSNWHSDAVTEDQIRPIVARISAIPLCVF</sequence>
<keyword evidence="2 6" id="KW-0812">Transmembrane</keyword>
<evidence type="ECO:0000256" key="3">
    <source>
        <dbReference type="ARBA" id="ARBA00022989"/>
    </source>
</evidence>
<keyword evidence="8" id="KW-1185">Reference proteome</keyword>
<feature type="transmembrane region" description="Helical" evidence="6">
    <location>
        <begin position="241"/>
        <end position="264"/>
    </location>
</feature>
<evidence type="ECO:0000256" key="6">
    <source>
        <dbReference type="SAM" id="Phobius"/>
    </source>
</evidence>